<dbReference type="FunFam" id="2.10.25.10:FF:000016">
    <property type="entry name" value="Teneurin transmembrane protein 2"/>
    <property type="match status" value="1"/>
</dbReference>
<organism evidence="15 16">
    <name type="scientific">Tetranychus urticae</name>
    <name type="common">Two-spotted spider mite</name>
    <dbReference type="NCBI Taxonomy" id="32264"/>
    <lineage>
        <taxon>Eukaryota</taxon>
        <taxon>Metazoa</taxon>
        <taxon>Ecdysozoa</taxon>
        <taxon>Arthropoda</taxon>
        <taxon>Chelicerata</taxon>
        <taxon>Arachnida</taxon>
        <taxon>Acari</taxon>
        <taxon>Acariformes</taxon>
        <taxon>Trombidiformes</taxon>
        <taxon>Prostigmata</taxon>
        <taxon>Eleutherengona</taxon>
        <taxon>Raphignathae</taxon>
        <taxon>Tetranychoidea</taxon>
        <taxon>Tetranychidae</taxon>
        <taxon>Tetranychus</taxon>
    </lineage>
</organism>
<keyword evidence="3" id="KW-1003">Cell membrane</keyword>
<dbReference type="eggNOG" id="KOG1225">
    <property type="taxonomic scope" value="Eukaryota"/>
</dbReference>
<gene>
    <name evidence="15" type="primary">107359129</name>
</gene>
<evidence type="ECO:0000313" key="15">
    <source>
        <dbReference type="EnsemblMetazoa" id="tetur03g06930.1"/>
    </source>
</evidence>
<dbReference type="PROSITE" id="PS01186">
    <property type="entry name" value="EGF_2"/>
    <property type="match status" value="2"/>
</dbReference>
<dbReference type="OrthoDB" id="442731at2759"/>
<dbReference type="GO" id="GO:0008038">
    <property type="term" value="P:neuron recognition"/>
    <property type="evidence" value="ECO:0007669"/>
    <property type="project" value="UniProtKB-ARBA"/>
</dbReference>
<evidence type="ECO:0000256" key="13">
    <source>
        <dbReference type="SAM" id="Phobius"/>
    </source>
</evidence>
<proteinExistence type="inferred from homology"/>
<dbReference type="Gene3D" id="2.180.10.10">
    <property type="entry name" value="RHS repeat-associated core"/>
    <property type="match status" value="1"/>
</dbReference>
<dbReference type="Pfam" id="PF25020">
    <property type="entry name" value="TTR_TEN1-4"/>
    <property type="match status" value="1"/>
</dbReference>
<dbReference type="InterPro" id="IPR056820">
    <property type="entry name" value="TEN_TTR-like"/>
</dbReference>
<dbReference type="HOGENOM" id="CLU_253370_0_0_1"/>
<dbReference type="Pfam" id="PF24329">
    <property type="entry name" value="FN-plug_TEN1-4"/>
    <property type="match status" value="1"/>
</dbReference>
<dbReference type="STRING" id="32264.T1K098"/>
<dbReference type="EnsemblMetazoa" id="tetur03g06930.1">
    <property type="protein sequence ID" value="tetur03g06930.1"/>
    <property type="gene ID" value="tetur03g06930"/>
</dbReference>
<reference evidence="16" key="1">
    <citation type="submission" date="2011-08" db="EMBL/GenBank/DDBJ databases">
        <authorList>
            <person name="Rombauts S."/>
        </authorList>
    </citation>
    <scope>NUCLEOTIDE SEQUENCE</scope>
    <source>
        <strain evidence="16">London</strain>
    </source>
</reference>
<dbReference type="eggNOG" id="KOG4659">
    <property type="taxonomic scope" value="Eukaryota"/>
</dbReference>
<evidence type="ECO:0000256" key="9">
    <source>
        <dbReference type="ARBA" id="ARBA00023157"/>
    </source>
</evidence>
<evidence type="ECO:0000256" key="2">
    <source>
        <dbReference type="ARBA" id="ARBA00009385"/>
    </source>
</evidence>
<feature type="domain" description="EGF-like" evidence="14">
    <location>
        <begin position="391"/>
        <end position="426"/>
    </location>
</feature>
<feature type="transmembrane region" description="Helical" evidence="13">
    <location>
        <begin position="83"/>
        <end position="104"/>
    </location>
</feature>
<keyword evidence="6" id="KW-0677">Repeat</keyword>
<keyword evidence="10" id="KW-0325">Glycoprotein</keyword>
<keyword evidence="7 13" id="KW-1133">Transmembrane helix</keyword>
<protein>
    <recommendedName>
        <fullName evidence="14">EGF-like domain-containing protein</fullName>
    </recommendedName>
</protein>
<dbReference type="Pfam" id="PF25023">
    <property type="entry name" value="TEN_YD-shell"/>
    <property type="match status" value="1"/>
</dbReference>
<dbReference type="InterPro" id="IPR056823">
    <property type="entry name" value="TEN-like_YD-shell"/>
</dbReference>
<dbReference type="PROSITE" id="PS00022">
    <property type="entry name" value="EGF_1"/>
    <property type="match status" value="4"/>
</dbReference>
<feature type="region of interest" description="Disordered" evidence="12">
    <location>
        <begin position="1378"/>
        <end position="1416"/>
    </location>
</feature>
<evidence type="ECO:0000256" key="3">
    <source>
        <dbReference type="ARBA" id="ARBA00022475"/>
    </source>
</evidence>
<dbReference type="Gene3D" id="2.10.25.10">
    <property type="entry name" value="Laminin"/>
    <property type="match status" value="9"/>
</dbReference>
<dbReference type="InterPro" id="IPR011042">
    <property type="entry name" value="6-blade_b-propeller_TolB-like"/>
</dbReference>
<feature type="domain" description="EGF-like" evidence="14">
    <location>
        <begin position="154"/>
        <end position="186"/>
    </location>
</feature>
<dbReference type="SMART" id="SM00181">
    <property type="entry name" value="EGF"/>
    <property type="match status" value="9"/>
</dbReference>
<dbReference type="SUPFAM" id="SSF101898">
    <property type="entry name" value="NHL repeat"/>
    <property type="match status" value="1"/>
</dbReference>
<evidence type="ECO:0000256" key="6">
    <source>
        <dbReference type="ARBA" id="ARBA00022737"/>
    </source>
</evidence>
<dbReference type="GO" id="GO:0005886">
    <property type="term" value="C:plasma membrane"/>
    <property type="evidence" value="ECO:0007669"/>
    <property type="project" value="UniProtKB-SubCell"/>
</dbReference>
<dbReference type="InterPro" id="IPR000742">
    <property type="entry name" value="EGF"/>
</dbReference>
<dbReference type="InterPro" id="IPR057627">
    <property type="entry name" value="FN-plug_TEN1-4"/>
</dbReference>
<dbReference type="GO" id="GO:0008045">
    <property type="term" value="P:motor neuron axon guidance"/>
    <property type="evidence" value="ECO:0007669"/>
    <property type="project" value="TreeGrafter"/>
</dbReference>
<keyword evidence="5 13" id="KW-0812">Transmembrane</keyword>
<comment type="similarity">
    <text evidence="2">Belongs to the tenascin family. Teneurin subfamily.</text>
</comment>
<dbReference type="FunFam" id="2.10.25.10:FF:000013">
    <property type="entry name" value="Teneurin transmembrane protein 4"/>
    <property type="match status" value="2"/>
</dbReference>
<feature type="disulfide bond" evidence="11">
    <location>
        <begin position="416"/>
        <end position="425"/>
    </location>
</feature>
<feature type="disulfide bond" evidence="11">
    <location>
        <begin position="176"/>
        <end position="185"/>
    </location>
</feature>
<keyword evidence="16" id="KW-1185">Reference proteome</keyword>
<evidence type="ECO:0000259" key="14">
    <source>
        <dbReference type="PROSITE" id="PS50026"/>
    </source>
</evidence>
<dbReference type="EMBL" id="CAEY01001135">
    <property type="status" value="NOT_ANNOTATED_CDS"/>
    <property type="molecule type" value="Genomic_DNA"/>
</dbReference>
<dbReference type="OMA" id="NDSLFWT"/>
<dbReference type="PROSITE" id="PS50026">
    <property type="entry name" value="EGF_3"/>
    <property type="match status" value="3"/>
</dbReference>
<evidence type="ECO:0000256" key="4">
    <source>
        <dbReference type="ARBA" id="ARBA00022536"/>
    </source>
</evidence>
<sequence>MNEHKCYALPPNHLAFSPGRQCYALPPNHSTLLTNTLDLRSRSVSNGIREPFPGLYESVGRPSLYSTIRKNVSRHCSWKCASITFMLISLASLAALAYFINGYWRFFLIINSSSSESQVSRSETCPILCSGHGVYYKGVCQCEPGWKGKECQIRKDQCEISDCNEHGECIQGSCHCYPGYKGQHCEEEVASQSELKICPILCSGRGVYSKGSCQCEAGWKGKECQLREEECESRDCSGHGDCTDGQCHCFPGYKGQHCEEVDCLDPDCTGHGVCFNGLCLCSKGWKGADCSELDSESLRCLQDCSRHGTFVIETGQCICEPRWMGSDCSQEKCDLDCGPNGQCQSGGCVCNKGWTGPNCEQRLCDPRCLEHGRCNNGTCFCNQGWNGKLCTLEGCPKNCNNRGVCVERDGRWFCSCNSDWHGNDCSIPLEKECGDKKDNDNDGLIDCADSECCSSKDCQNNPLCLKSADPVDILLRKQPLSPTASFFQRMQFLIEDDSVQSYAHRKAFNDSLFWTRFNASQASVIRGQVVSPSGYGLMGVRVGVVNDHYLGIVVSREAGWFDIMVNGGSAVTLDFRREPFKPTQRTVFVPWNQIVVIGEVKMNSDEVKLADHRSSICVEHDYESMRPSIRGTWKSGFNGVSSLSSKSNKMILEEGKIVQESIAIPGTEVNLIYHSNRGSGYLSTIDLTLTNDRIPSSLRLVHLKISLEGNLFEQIFEAVPHISYTYSWNRRNVYRQKVYGVATATVSVGYEYLNCPQIIWEVQTVEVAGHDMSISEIGGWNLDVHHRYNFHEGILQKGDGSTLYLKKLPSIMTTLMGDGQQRPLHCAYCNGQAGEQRLLAPVALTSGPDGSIYVGDFNLIRRITPDGQVTTIVELSASQVAYRYHLVMGPVDGKLYISDPEKHQILRTINSSNPPDPRSNLEVVVGSGVKCLPGDKLLCGDDRPARTARLAYPKGIAISLTGELFIADGTNIRYVDVNGNIHTLIGDHYHKLHWKPFPCTGTIPVQKVNLRWPTELAINPLDNSLHILDDHMVLKLTPDRRIRVVAGRPTHCSSVITAQEDPESKKEAENLLGTQVFLETPQSIAFSTNGDLFIAESDSQMINRVRLVTGDGRIVKYAGMDLDCSCMENNCECFNVDVNTALTSKMSAIPSITVTPDGSLHICDQGNLRIRSVHTSLPALDENHEYSITSSESLEVYIFNRYGQHLTTRSLSSGSNKKTIYTFSYNVNTSFGKLSSITDSSGNKIHLFRDYANQVKSIENSKGGKCSLTMSRMKMLSSIESSDGFTYSFEYVGSSGLLKSRLDPVVGANSIFYQYDAFGRLTMALNPSSEPLSFGYSLVLEGVTVRLVKNLSDLKNNVIKRDKRSTSYLDILMDAASPEPLYNNSSSFSSSPSLKSLTSSSSSLSSSLSPSSVTLS</sequence>
<dbReference type="Gene3D" id="2.120.10.30">
    <property type="entry name" value="TolB, C-terminal domain"/>
    <property type="match status" value="3"/>
</dbReference>
<dbReference type="CDD" id="cd00054">
    <property type="entry name" value="EGF_CA"/>
    <property type="match status" value="1"/>
</dbReference>
<feature type="compositionally biased region" description="Low complexity" evidence="12">
    <location>
        <begin position="1385"/>
        <end position="1416"/>
    </location>
</feature>
<evidence type="ECO:0000256" key="1">
    <source>
        <dbReference type="ARBA" id="ARBA00004162"/>
    </source>
</evidence>
<reference evidence="15" key="2">
    <citation type="submission" date="2015-06" db="UniProtKB">
        <authorList>
            <consortium name="EnsemblMetazoa"/>
        </authorList>
    </citation>
    <scope>IDENTIFICATION</scope>
</reference>
<evidence type="ECO:0000256" key="11">
    <source>
        <dbReference type="PROSITE-ProRule" id="PRU00076"/>
    </source>
</evidence>
<keyword evidence="4 11" id="KW-0245">EGF-like domain</keyword>
<dbReference type="PANTHER" id="PTHR11219:SF72">
    <property type="entry name" value="TENEURIN-M"/>
    <property type="match status" value="1"/>
</dbReference>
<evidence type="ECO:0000313" key="16">
    <source>
        <dbReference type="Proteomes" id="UP000015104"/>
    </source>
</evidence>
<accession>T1K098</accession>
<comment type="subcellular location">
    <subcellularLocation>
        <location evidence="1">Cell membrane</location>
        <topology evidence="1">Single-pass membrane protein</topology>
    </subcellularLocation>
</comment>
<feature type="disulfide bond" evidence="11">
    <location>
        <begin position="395"/>
        <end position="405"/>
    </location>
</feature>
<evidence type="ECO:0000256" key="8">
    <source>
        <dbReference type="ARBA" id="ARBA00023136"/>
    </source>
</evidence>
<dbReference type="PANTHER" id="PTHR11219">
    <property type="entry name" value="TENEURIN AND N-ACETYLGLUCOSAMINE-1-PHOSPHODIESTER ALPHA-N-ACETYLGLUCOSAMINIDASE"/>
    <property type="match status" value="1"/>
</dbReference>
<dbReference type="KEGG" id="tut:107359129"/>
<name>T1K098_TETUR</name>
<keyword evidence="9 11" id="KW-1015">Disulfide bond</keyword>
<dbReference type="Proteomes" id="UP000015104">
    <property type="component" value="Unassembled WGS sequence"/>
</dbReference>
<dbReference type="InterPro" id="IPR051216">
    <property type="entry name" value="Teneurin"/>
</dbReference>
<dbReference type="InterPro" id="IPR056822">
    <property type="entry name" value="TEN_NHL"/>
</dbReference>
<dbReference type="FunFam" id="2.10.25.10:FF:000021">
    <property type="entry name" value="Teneurin transmembrane protein 2"/>
    <property type="match status" value="1"/>
</dbReference>
<dbReference type="Pfam" id="PF25024">
    <property type="entry name" value="EGF_TEN"/>
    <property type="match status" value="2"/>
</dbReference>
<evidence type="ECO:0000256" key="7">
    <source>
        <dbReference type="ARBA" id="ARBA00022989"/>
    </source>
</evidence>
<evidence type="ECO:0000256" key="12">
    <source>
        <dbReference type="SAM" id="MobiDB-lite"/>
    </source>
</evidence>
<dbReference type="Pfam" id="PF25021">
    <property type="entry name" value="TEN_NHL"/>
    <property type="match status" value="1"/>
</dbReference>
<evidence type="ECO:0000256" key="10">
    <source>
        <dbReference type="ARBA" id="ARBA00023180"/>
    </source>
</evidence>
<comment type="caution">
    <text evidence="11">Lacks conserved residue(s) required for the propagation of feature annotation.</text>
</comment>
<keyword evidence="8 13" id="KW-0472">Membrane</keyword>
<evidence type="ECO:0000256" key="5">
    <source>
        <dbReference type="ARBA" id="ARBA00022692"/>
    </source>
</evidence>
<feature type="disulfide bond" evidence="11">
    <location>
        <begin position="249"/>
        <end position="258"/>
    </location>
</feature>
<feature type="domain" description="EGF-like" evidence="14">
    <location>
        <begin position="227"/>
        <end position="259"/>
    </location>
</feature>